<comment type="caution">
    <text evidence="2">The sequence shown here is derived from an EMBL/GenBank/DDBJ whole genome shotgun (WGS) entry which is preliminary data.</text>
</comment>
<organism evidence="2 3">
    <name type="scientific">Kingdonia uniflora</name>
    <dbReference type="NCBI Taxonomy" id="39325"/>
    <lineage>
        <taxon>Eukaryota</taxon>
        <taxon>Viridiplantae</taxon>
        <taxon>Streptophyta</taxon>
        <taxon>Embryophyta</taxon>
        <taxon>Tracheophyta</taxon>
        <taxon>Spermatophyta</taxon>
        <taxon>Magnoliopsida</taxon>
        <taxon>Ranunculales</taxon>
        <taxon>Circaeasteraceae</taxon>
        <taxon>Kingdonia</taxon>
    </lineage>
</organism>
<dbReference type="NCBIfam" id="TIGR00756">
    <property type="entry name" value="PPR"/>
    <property type="match status" value="1"/>
</dbReference>
<evidence type="ECO:0000313" key="2">
    <source>
        <dbReference type="EMBL" id="KAF6167342.1"/>
    </source>
</evidence>
<dbReference type="Gene3D" id="1.25.40.10">
    <property type="entry name" value="Tetratricopeptide repeat domain"/>
    <property type="match status" value="3"/>
</dbReference>
<sequence length="395" mass="45756">MSLRTNNNNNKLFQSCLSMKHQQRVSKNIAFVPLVRMLGKKNMPHVAYPLFLDMKCEVSVSTLSALMLCYADSGLFFQAQAIWDELINSSFILDIDIHIVSDLMNAYGTMGRFDEVSRVLRQVTIRDFGFCPKVYALAISCFGKGGKLQMMETTMKEMVSRGFPVDSATGNAFLRYYSNFGSIMEMEVAYSRLKRCRFLIEEEGIRAMANKYIRERRFYKLGEFVRDVGLARRNVGNLLWNMLLLSYAGNFKMKSLQREFLLMLEAGFSPDITTFNIRAIAFSRMSLFWDLYISLEHMNRDNVVPDLVTLGCVIDAFLDRKLGRNLDFALNKMNLRGQPVVITDTLVFEVLGKGDFHCSTEALLEFNRTKKWSYRELTAVYLRKKYRSNQIFWNY</sequence>
<dbReference type="Pfam" id="PF01535">
    <property type="entry name" value="PPR"/>
    <property type="match status" value="1"/>
</dbReference>
<evidence type="ECO:0008006" key="4">
    <source>
        <dbReference type="Google" id="ProtNLM"/>
    </source>
</evidence>
<protein>
    <recommendedName>
        <fullName evidence="4">Pentatricopeptide repeat-containing protein</fullName>
    </recommendedName>
</protein>
<dbReference type="PANTHER" id="PTHR47493:SF1">
    <property type="entry name" value="OS08G0520200 PROTEIN"/>
    <property type="match status" value="1"/>
</dbReference>
<dbReference type="Proteomes" id="UP000541444">
    <property type="component" value="Unassembled WGS sequence"/>
</dbReference>
<dbReference type="InterPro" id="IPR002885">
    <property type="entry name" value="PPR_rpt"/>
</dbReference>
<evidence type="ECO:0000256" key="1">
    <source>
        <dbReference type="ARBA" id="ARBA00022737"/>
    </source>
</evidence>
<proteinExistence type="predicted"/>
<dbReference type="AlphaFoldDB" id="A0A7J7NK60"/>
<evidence type="ECO:0000313" key="3">
    <source>
        <dbReference type="Proteomes" id="UP000541444"/>
    </source>
</evidence>
<gene>
    <name evidence="2" type="ORF">GIB67_043203</name>
</gene>
<name>A0A7J7NK60_9MAGN</name>
<keyword evidence="3" id="KW-1185">Reference proteome</keyword>
<dbReference type="InterPro" id="IPR011990">
    <property type="entry name" value="TPR-like_helical_dom_sf"/>
</dbReference>
<dbReference type="PANTHER" id="PTHR47493">
    <property type="entry name" value="OS08G0520200 PROTEIN"/>
    <property type="match status" value="1"/>
</dbReference>
<dbReference type="EMBL" id="JACGCM010000760">
    <property type="protein sequence ID" value="KAF6167342.1"/>
    <property type="molecule type" value="Genomic_DNA"/>
</dbReference>
<keyword evidence="1" id="KW-0677">Repeat</keyword>
<accession>A0A7J7NK60</accession>
<reference evidence="2 3" key="1">
    <citation type="journal article" date="2020" name="IScience">
        <title>Genome Sequencing of the Endangered Kingdonia uniflora (Circaeasteraceae, Ranunculales) Reveals Potential Mechanisms of Evolutionary Specialization.</title>
        <authorList>
            <person name="Sun Y."/>
            <person name="Deng T."/>
            <person name="Zhang A."/>
            <person name="Moore M.J."/>
            <person name="Landis J.B."/>
            <person name="Lin N."/>
            <person name="Zhang H."/>
            <person name="Zhang X."/>
            <person name="Huang J."/>
            <person name="Zhang X."/>
            <person name="Sun H."/>
            <person name="Wang H."/>
        </authorList>
    </citation>
    <scope>NUCLEOTIDE SEQUENCE [LARGE SCALE GENOMIC DNA]</scope>
    <source>
        <strain evidence="2">TB1705</strain>
        <tissue evidence="2">Leaf</tissue>
    </source>
</reference>
<dbReference type="OrthoDB" id="762539at2759"/>